<evidence type="ECO:0000313" key="2">
    <source>
        <dbReference type="EMBL" id="GBG34989.1"/>
    </source>
</evidence>
<gene>
    <name evidence="2" type="ORF">FCC1311_112112</name>
</gene>
<accession>A0A2R5GXD2</accession>
<dbReference type="AlphaFoldDB" id="A0A2R5GXD2"/>
<dbReference type="Proteomes" id="UP000241890">
    <property type="component" value="Unassembled WGS sequence"/>
</dbReference>
<proteinExistence type="predicted"/>
<dbReference type="EMBL" id="BEYU01000244">
    <property type="protein sequence ID" value="GBG34989.1"/>
    <property type="molecule type" value="Genomic_DNA"/>
</dbReference>
<feature type="compositionally biased region" description="Basic residues" evidence="1">
    <location>
        <begin position="217"/>
        <end position="241"/>
    </location>
</feature>
<comment type="caution">
    <text evidence="2">The sequence shown here is derived from an EMBL/GenBank/DDBJ whole genome shotgun (WGS) entry which is preliminary data.</text>
</comment>
<evidence type="ECO:0000256" key="1">
    <source>
        <dbReference type="SAM" id="MobiDB-lite"/>
    </source>
</evidence>
<evidence type="ECO:0000313" key="3">
    <source>
        <dbReference type="Proteomes" id="UP000241890"/>
    </source>
</evidence>
<feature type="region of interest" description="Disordered" evidence="1">
    <location>
        <begin position="182"/>
        <end position="241"/>
    </location>
</feature>
<keyword evidence="3" id="KW-1185">Reference proteome</keyword>
<protein>
    <submittedName>
        <fullName evidence="2">Uncharacterized protein</fullName>
    </submittedName>
</protein>
<sequence length="241" mass="27867">MEKWMKMADESEGKMVWFGITNCIMSDVDVRDYAKGKLDTTDLVNVKALEAFRMALVMLERFPMRRGEKKESAVNRKNLYLLMDKDFARECILAMYCVMRIYMYRIPPTQRPEMRPIMKRAALAKAVPALRAAKASFREKAAAKPLLARDQGELWLDYIEKLHSRDDLSDEFLRRHADAKGAGEEYSQYDEAASSEEEEEEGELATGKKSSDDKAEKKNKKKKDKEKKKKNNKKKISAKGY</sequence>
<dbReference type="InParanoid" id="A0A2R5GXD2"/>
<feature type="compositionally biased region" description="Acidic residues" evidence="1">
    <location>
        <begin position="193"/>
        <end position="203"/>
    </location>
</feature>
<name>A0A2R5GXD2_9STRA</name>
<organism evidence="2 3">
    <name type="scientific">Hondaea fermentalgiana</name>
    <dbReference type="NCBI Taxonomy" id="2315210"/>
    <lineage>
        <taxon>Eukaryota</taxon>
        <taxon>Sar</taxon>
        <taxon>Stramenopiles</taxon>
        <taxon>Bigyra</taxon>
        <taxon>Labyrinthulomycetes</taxon>
        <taxon>Thraustochytrida</taxon>
        <taxon>Thraustochytriidae</taxon>
        <taxon>Hondaea</taxon>
    </lineage>
</organism>
<reference evidence="2 3" key="1">
    <citation type="submission" date="2017-12" db="EMBL/GenBank/DDBJ databases">
        <title>Sequencing, de novo assembly and annotation of complete genome of a new Thraustochytrid species, strain FCC1311.</title>
        <authorList>
            <person name="Sedici K."/>
            <person name="Godart F."/>
            <person name="Aiese Cigliano R."/>
            <person name="Sanseverino W."/>
            <person name="Barakat M."/>
            <person name="Ortet P."/>
            <person name="Marechal E."/>
            <person name="Cagnac O."/>
            <person name="Amato A."/>
        </authorList>
    </citation>
    <scope>NUCLEOTIDE SEQUENCE [LARGE SCALE GENOMIC DNA]</scope>
</reference>